<organism evidence="3 4">
    <name type="scientific">Corynebacterium nasicanis</name>
    <dbReference type="NCBI Taxonomy" id="1448267"/>
    <lineage>
        <taxon>Bacteria</taxon>
        <taxon>Bacillati</taxon>
        <taxon>Actinomycetota</taxon>
        <taxon>Actinomycetes</taxon>
        <taxon>Mycobacteriales</taxon>
        <taxon>Corynebacteriaceae</taxon>
        <taxon>Corynebacterium</taxon>
    </lineage>
</organism>
<dbReference type="EMBL" id="JBHSQE010000003">
    <property type="protein sequence ID" value="MFC6146314.1"/>
    <property type="molecule type" value="Genomic_DNA"/>
</dbReference>
<dbReference type="InterPro" id="IPR036163">
    <property type="entry name" value="HMA_dom_sf"/>
</dbReference>
<name>A0ABW1QAA6_9CORY</name>
<accession>A0ABW1QAA6</accession>
<feature type="domain" description="HMA" evidence="2">
    <location>
        <begin position="2"/>
        <end position="68"/>
    </location>
</feature>
<dbReference type="PROSITE" id="PS50846">
    <property type="entry name" value="HMA_2"/>
    <property type="match status" value="1"/>
</dbReference>
<comment type="caution">
    <text evidence="3">The sequence shown here is derived from an EMBL/GenBank/DDBJ whole genome shotgun (WGS) entry which is preliminary data.</text>
</comment>
<evidence type="ECO:0000313" key="4">
    <source>
        <dbReference type="Proteomes" id="UP001596244"/>
    </source>
</evidence>
<gene>
    <name evidence="3" type="ORF">ACFPUZ_05785</name>
</gene>
<protein>
    <submittedName>
        <fullName evidence="3">Heavy-metal-associated domain-containing protein</fullName>
    </submittedName>
</protein>
<dbReference type="Gene3D" id="3.30.70.100">
    <property type="match status" value="1"/>
</dbReference>
<reference evidence="4" key="1">
    <citation type="journal article" date="2019" name="Int. J. Syst. Evol. Microbiol.">
        <title>The Global Catalogue of Microorganisms (GCM) 10K type strain sequencing project: providing services to taxonomists for standard genome sequencing and annotation.</title>
        <authorList>
            <consortium name="The Broad Institute Genomics Platform"/>
            <consortium name="The Broad Institute Genome Sequencing Center for Infectious Disease"/>
            <person name="Wu L."/>
            <person name="Ma J."/>
        </authorList>
    </citation>
    <scope>NUCLEOTIDE SEQUENCE [LARGE SCALE GENOMIC DNA]</scope>
    <source>
        <strain evidence="4">CCUG 51943</strain>
    </source>
</reference>
<dbReference type="PROSITE" id="PS01047">
    <property type="entry name" value="HMA_1"/>
    <property type="match status" value="1"/>
</dbReference>
<dbReference type="Pfam" id="PF00403">
    <property type="entry name" value="HMA"/>
    <property type="match status" value="1"/>
</dbReference>
<dbReference type="SUPFAM" id="SSF55008">
    <property type="entry name" value="HMA, heavy metal-associated domain"/>
    <property type="match status" value="1"/>
</dbReference>
<sequence>MKTTTLRSEEFSCPSCVNKIETKLTGLDGVRDAEVKFSSGRILVEHDPEKVSVRELVDAVAAVGYTARPSSV</sequence>
<keyword evidence="4" id="KW-1185">Reference proteome</keyword>
<dbReference type="InterPro" id="IPR006121">
    <property type="entry name" value="HMA_dom"/>
</dbReference>
<dbReference type="InterPro" id="IPR017969">
    <property type="entry name" value="Heavy-metal-associated_CS"/>
</dbReference>
<dbReference type="Proteomes" id="UP001596244">
    <property type="component" value="Unassembled WGS sequence"/>
</dbReference>
<dbReference type="RefSeq" id="WP_377000771.1">
    <property type="nucleotide sequence ID" value="NZ_JBHSQE010000003.1"/>
</dbReference>
<evidence type="ECO:0000256" key="1">
    <source>
        <dbReference type="ARBA" id="ARBA00022723"/>
    </source>
</evidence>
<evidence type="ECO:0000313" key="3">
    <source>
        <dbReference type="EMBL" id="MFC6146314.1"/>
    </source>
</evidence>
<keyword evidence="1" id="KW-0479">Metal-binding</keyword>
<dbReference type="CDD" id="cd00371">
    <property type="entry name" value="HMA"/>
    <property type="match status" value="1"/>
</dbReference>
<evidence type="ECO:0000259" key="2">
    <source>
        <dbReference type="PROSITE" id="PS50846"/>
    </source>
</evidence>
<proteinExistence type="predicted"/>